<evidence type="ECO:0000313" key="6">
    <source>
        <dbReference type="EMBL" id="KNC48713.1"/>
    </source>
</evidence>
<dbReference type="PROSITE" id="PS50088">
    <property type="entry name" value="ANK_REPEAT"/>
    <property type="match status" value="5"/>
</dbReference>
<accession>A0A0L0DBN7</accession>
<dbReference type="eggNOG" id="KOG0504">
    <property type="taxonomic scope" value="Eukaryota"/>
</dbReference>
<dbReference type="Gene3D" id="1.25.40.20">
    <property type="entry name" value="Ankyrin repeat-containing domain"/>
    <property type="match status" value="2"/>
</dbReference>
<dbReference type="GeneID" id="25560294"/>
<dbReference type="SUPFAM" id="SSF48403">
    <property type="entry name" value="Ankyrin repeat"/>
    <property type="match status" value="1"/>
</dbReference>
<keyword evidence="7" id="KW-1185">Reference proteome</keyword>
<evidence type="ECO:0000256" key="3">
    <source>
        <dbReference type="PROSITE-ProRule" id="PRU00023"/>
    </source>
</evidence>
<organism evidence="6 7">
    <name type="scientific">Thecamonas trahens ATCC 50062</name>
    <dbReference type="NCBI Taxonomy" id="461836"/>
    <lineage>
        <taxon>Eukaryota</taxon>
        <taxon>Apusozoa</taxon>
        <taxon>Apusomonadida</taxon>
        <taxon>Apusomonadidae</taxon>
        <taxon>Thecamonas</taxon>
    </lineage>
</organism>
<feature type="region of interest" description="Disordered" evidence="5">
    <location>
        <begin position="315"/>
        <end position="337"/>
    </location>
</feature>
<sequence length="430" mass="46317">MGNSSTKIDGSKLTGMHKAAYEGSVVGVSRALDKRSDGIDEYDDHGRTPVHWAALSGHLDVVMFLASRGASLGAHDRPARSTPLHIAVSLGHAHIVEWLLAMPRLELNALPAQDADDNTAAPSDEKSRDLAPFSLAARDADDQTAVHFAAYEGSIDMARLLLDAGAELDPVDTEGRTPLMWGVFNGHVDFVLELASAGADINNQDRLGRTPLIYAAHRGHPDVLEALLDAGADPFVVDDQGQSPLDHALYSDSRTCIKILKHIFRNTGSSPGPRQAVAAEVTPADAAALLHRLKATEQALQCAESELLRVREAEAAGVGPPPTVTAPRASTPPTPPNKFMKQRVLDLSVEVRELTTELRELRAVHQADCARIRDLELALELQRDAERLAALGLEVPDMGNFILDDDVDHFVNAAFDPEYRVAAWAPEGDA</sequence>
<evidence type="ECO:0000256" key="4">
    <source>
        <dbReference type="SAM" id="Coils"/>
    </source>
</evidence>
<feature type="coiled-coil region" evidence="4">
    <location>
        <begin position="286"/>
        <end position="313"/>
    </location>
</feature>
<dbReference type="OrthoDB" id="539213at2759"/>
<dbReference type="PANTHER" id="PTHR24161:SF85">
    <property type="entry name" value="PALMITOYLTRANSFERASE HIP14"/>
    <property type="match status" value="1"/>
</dbReference>
<dbReference type="PANTHER" id="PTHR24161">
    <property type="entry name" value="ANK_REP_REGION DOMAIN-CONTAINING PROTEIN-RELATED"/>
    <property type="match status" value="1"/>
</dbReference>
<dbReference type="SMART" id="SM00248">
    <property type="entry name" value="ANK"/>
    <property type="match status" value="7"/>
</dbReference>
<dbReference type="Pfam" id="PF12796">
    <property type="entry name" value="Ank_2"/>
    <property type="match status" value="2"/>
</dbReference>
<dbReference type="PRINTS" id="PR01415">
    <property type="entry name" value="ANKYRIN"/>
</dbReference>
<keyword evidence="2 3" id="KW-0040">ANK repeat</keyword>
<evidence type="ECO:0000313" key="7">
    <source>
        <dbReference type="Proteomes" id="UP000054408"/>
    </source>
</evidence>
<dbReference type="InterPro" id="IPR002110">
    <property type="entry name" value="Ankyrin_rpt"/>
</dbReference>
<dbReference type="AlphaFoldDB" id="A0A0L0DBN7"/>
<protein>
    <submittedName>
        <fullName evidence="6">Ankyrin</fullName>
    </submittedName>
</protein>
<evidence type="ECO:0000256" key="5">
    <source>
        <dbReference type="SAM" id="MobiDB-lite"/>
    </source>
</evidence>
<feature type="compositionally biased region" description="Pro residues" evidence="5">
    <location>
        <begin position="319"/>
        <end position="336"/>
    </location>
</feature>
<evidence type="ECO:0000256" key="2">
    <source>
        <dbReference type="ARBA" id="ARBA00023043"/>
    </source>
</evidence>
<keyword evidence="1" id="KW-0677">Repeat</keyword>
<dbReference type="InterPro" id="IPR036770">
    <property type="entry name" value="Ankyrin_rpt-contain_sf"/>
</dbReference>
<dbReference type="STRING" id="461836.A0A0L0DBN7"/>
<feature type="repeat" description="ANK" evidence="3">
    <location>
        <begin position="79"/>
        <end position="100"/>
    </location>
</feature>
<evidence type="ECO:0000256" key="1">
    <source>
        <dbReference type="ARBA" id="ARBA00022737"/>
    </source>
</evidence>
<dbReference type="Pfam" id="PF00023">
    <property type="entry name" value="Ank"/>
    <property type="match status" value="2"/>
</dbReference>
<feature type="repeat" description="ANK" evidence="3">
    <location>
        <begin position="174"/>
        <end position="206"/>
    </location>
</feature>
<name>A0A0L0DBN7_THETB</name>
<feature type="repeat" description="ANK" evidence="3">
    <location>
        <begin position="141"/>
        <end position="173"/>
    </location>
</feature>
<feature type="repeat" description="ANK" evidence="3">
    <location>
        <begin position="207"/>
        <end position="239"/>
    </location>
</feature>
<dbReference type="Proteomes" id="UP000054408">
    <property type="component" value="Unassembled WGS sequence"/>
</dbReference>
<feature type="repeat" description="ANK" evidence="3">
    <location>
        <begin position="45"/>
        <end position="77"/>
    </location>
</feature>
<dbReference type="RefSeq" id="XP_013762765.1">
    <property type="nucleotide sequence ID" value="XM_013907311.1"/>
</dbReference>
<dbReference type="PROSITE" id="PS50297">
    <property type="entry name" value="ANK_REP_REGION"/>
    <property type="match status" value="5"/>
</dbReference>
<proteinExistence type="predicted"/>
<keyword evidence="4" id="KW-0175">Coiled coil</keyword>
<gene>
    <name evidence="6" type="ORF">AMSG_00488</name>
</gene>
<reference evidence="6 7" key="1">
    <citation type="submission" date="2010-05" db="EMBL/GenBank/DDBJ databases">
        <title>The Genome Sequence of Thecamonas trahens ATCC 50062.</title>
        <authorList>
            <consortium name="The Broad Institute Genome Sequencing Platform"/>
            <person name="Russ C."/>
            <person name="Cuomo C."/>
            <person name="Shea T."/>
            <person name="Young S.K."/>
            <person name="Zeng Q."/>
            <person name="Koehrsen M."/>
            <person name="Haas B."/>
            <person name="Borodovsky M."/>
            <person name="Guigo R."/>
            <person name="Alvarado L."/>
            <person name="Berlin A."/>
            <person name="Bochicchio J."/>
            <person name="Borenstein D."/>
            <person name="Chapman S."/>
            <person name="Chen Z."/>
            <person name="Freedman E."/>
            <person name="Gellesch M."/>
            <person name="Goldberg J."/>
            <person name="Griggs A."/>
            <person name="Gujja S."/>
            <person name="Heilman E."/>
            <person name="Heiman D."/>
            <person name="Hepburn T."/>
            <person name="Howarth C."/>
            <person name="Jen D."/>
            <person name="Larson L."/>
            <person name="Mehta T."/>
            <person name="Park D."/>
            <person name="Pearson M."/>
            <person name="Roberts A."/>
            <person name="Saif S."/>
            <person name="Shenoy N."/>
            <person name="Sisk P."/>
            <person name="Stolte C."/>
            <person name="Sykes S."/>
            <person name="Thomson T."/>
            <person name="Walk T."/>
            <person name="White J."/>
            <person name="Yandava C."/>
            <person name="Burger G."/>
            <person name="Gray M.W."/>
            <person name="Holland P.W.H."/>
            <person name="King N."/>
            <person name="Lang F.B.F."/>
            <person name="Roger A.J."/>
            <person name="Ruiz-Trillo I."/>
            <person name="Lander E."/>
            <person name="Nusbaum C."/>
        </authorList>
    </citation>
    <scope>NUCLEOTIDE SEQUENCE [LARGE SCALE GENOMIC DNA]</scope>
    <source>
        <strain evidence="6 7">ATCC 50062</strain>
    </source>
</reference>
<dbReference type="EMBL" id="GL349434">
    <property type="protein sequence ID" value="KNC48713.1"/>
    <property type="molecule type" value="Genomic_DNA"/>
</dbReference>